<protein>
    <submittedName>
        <fullName evidence="1">Uncharacterized protein</fullName>
    </submittedName>
</protein>
<dbReference type="EMBL" id="CM047942">
    <property type="protein sequence ID" value="KAI9902120.1"/>
    <property type="molecule type" value="Genomic_DNA"/>
</dbReference>
<sequence length="226" mass="25882">MTSLSLPRRSSNQPAEAEAAAHDAFWDAKRPDDWETGPYNICFNFLHKPSTRTPASAKSTPASTPGLEWGARLGVRAKNIPRLMRKGFHWSSANVQREQGHLTVHDKSKIPQDEFVHGWAHSRRYVIKDMGSDPEWTAELTIFAKEIAILASFDVEFVTMQDMRRAKAWNWDDNLVYQYSEKSPGESFNAIYDDMPMHGWWPWPLRYEQSVVGDGWENVREKGGAT</sequence>
<accession>A0ACC0V898</accession>
<keyword evidence="2" id="KW-1185">Reference proteome</keyword>
<gene>
    <name evidence="1" type="ORF">N3K66_003937</name>
</gene>
<proteinExistence type="predicted"/>
<dbReference type="Proteomes" id="UP001163324">
    <property type="component" value="Chromosome 3"/>
</dbReference>
<comment type="caution">
    <text evidence="1">The sequence shown here is derived from an EMBL/GenBank/DDBJ whole genome shotgun (WGS) entry which is preliminary data.</text>
</comment>
<organism evidence="1 2">
    <name type="scientific">Trichothecium roseum</name>
    <dbReference type="NCBI Taxonomy" id="47278"/>
    <lineage>
        <taxon>Eukaryota</taxon>
        <taxon>Fungi</taxon>
        <taxon>Dikarya</taxon>
        <taxon>Ascomycota</taxon>
        <taxon>Pezizomycotina</taxon>
        <taxon>Sordariomycetes</taxon>
        <taxon>Hypocreomycetidae</taxon>
        <taxon>Hypocreales</taxon>
        <taxon>Hypocreales incertae sedis</taxon>
        <taxon>Trichothecium</taxon>
    </lineage>
</organism>
<name>A0ACC0V898_9HYPO</name>
<evidence type="ECO:0000313" key="1">
    <source>
        <dbReference type="EMBL" id="KAI9902120.1"/>
    </source>
</evidence>
<evidence type="ECO:0000313" key="2">
    <source>
        <dbReference type="Proteomes" id="UP001163324"/>
    </source>
</evidence>
<reference evidence="1" key="1">
    <citation type="submission" date="2022-10" db="EMBL/GenBank/DDBJ databases">
        <title>Complete Genome of Trichothecium roseum strain YXFP-22015, a Plant Pathogen Isolated from Citrus.</title>
        <authorList>
            <person name="Wang Y."/>
            <person name="Zhu L."/>
        </authorList>
    </citation>
    <scope>NUCLEOTIDE SEQUENCE</scope>
    <source>
        <strain evidence="1">YXFP-22015</strain>
    </source>
</reference>